<dbReference type="HAMAP" id="MF_00049_B">
    <property type="entry name" value="Leu_tRNA_synth_B"/>
    <property type="match status" value="1"/>
</dbReference>
<dbReference type="SUPFAM" id="SSF52374">
    <property type="entry name" value="Nucleotidylyl transferase"/>
    <property type="match status" value="1"/>
</dbReference>
<dbReference type="KEGG" id="pmet:G4Y79_22890"/>
<feature type="domain" description="Aminoacyl-tRNA synthetase class Ia" evidence="9">
    <location>
        <begin position="18"/>
        <end position="212"/>
    </location>
</feature>
<evidence type="ECO:0000259" key="11">
    <source>
        <dbReference type="Pfam" id="PF13603"/>
    </source>
</evidence>
<name>A0A7S8IF32_9CHLR</name>
<evidence type="ECO:0000256" key="5">
    <source>
        <dbReference type="ARBA" id="ARBA00022917"/>
    </source>
</evidence>
<dbReference type="Gene3D" id="3.40.50.620">
    <property type="entry name" value="HUPs"/>
    <property type="match status" value="2"/>
</dbReference>
<evidence type="ECO:0000256" key="3">
    <source>
        <dbReference type="ARBA" id="ARBA00022741"/>
    </source>
</evidence>
<comment type="similarity">
    <text evidence="1 8">Belongs to the class-I aminoacyl-tRNA synthetase family.</text>
</comment>
<dbReference type="RefSeq" id="WP_195170567.1">
    <property type="nucleotide sequence ID" value="NZ_CP062983.1"/>
</dbReference>
<feature type="short sequence motif" description="'HIGH' region" evidence="8">
    <location>
        <begin position="47"/>
        <end position="57"/>
    </location>
</feature>
<dbReference type="InterPro" id="IPR002302">
    <property type="entry name" value="Leu-tRNA-ligase"/>
</dbReference>
<keyword evidence="2 8" id="KW-0436">Ligase</keyword>
<dbReference type="EMBL" id="CP062983">
    <property type="protein sequence ID" value="QPC82498.1"/>
    <property type="molecule type" value="Genomic_DNA"/>
</dbReference>
<gene>
    <name evidence="8" type="primary">leuS</name>
    <name evidence="12" type="ORF">G4Y79_22890</name>
</gene>
<evidence type="ECO:0000313" key="12">
    <source>
        <dbReference type="EMBL" id="QPC82498.1"/>
    </source>
</evidence>
<dbReference type="Gene3D" id="1.10.730.10">
    <property type="entry name" value="Isoleucyl-tRNA Synthetase, Domain 1"/>
    <property type="match status" value="1"/>
</dbReference>
<sequence length="935" mass="106115">MTDTHDSQNYDPKAIEQKWQQQWDETGLYRSKVDWDKPKHYALTMLPYPSGDLHIGHWFAMTPSDARARWMRMQGYNVLFPMGFDAFGLPAEQAAISRNIHPWKWTYANIERMRKQLRSMGAMFDWEREAISCTPEYYKWTEWFFKVFYENELAYRGEALVNWSEALQTVLANEQVIDGKDERLGQPVVQKLMTQWFFKITKYADELLNFDKLDWPEPIKVMQTNWIGRSEGAKVTFTTEKTRDNITVFTTRPDTLWGATFMVLAPEHPLVDKIVSEEQREAVEAYRTEAAAATEIERLSEDREKTGVFTGAYAINPVTERPIPIWIADYVMISYGTGAIMAVPYGDQRDFEFARKFGLDIVAVVQPDGTDTVPVPAEMDEAYAGPGTMVNSGPITGIYHNGEKGRKSPAIAAAIDYLEEHSIGEETVNYRLRDWLISRQRYWGSPIPVIYPESGGMELVPEGELPVELPEDVEFMPTGRSPLTYHEPFLNTTDSKGQPARRETDTMDTFMCSSWYPLRYLSPHDSEQAFDPDQAAYWLPVDVYTGGAEHATMHLLYTRFFTKALRDTGVFDDTRKVMKRHGRDPEGLFDEPMLLLRNQGQVLGGERQGDYLLCSGRFMGDKLIADKVQVVEWGEVPAGFQGVTGELMKRVENTLFVGPDNSVVEVPADAVVDIPAIEGTNNVNQLKHHLEIQRMSKSKGNVVNPDELVDKYGADTVRAYLMFNFDWQKGGPWNENNIKGPAGWISDVWDIVVAGEPDAKGDEAVERDVERKLHQAIGEVTSSLDKFSFNKAIADQMKFKNFFKAAIQAGDIGAEAWAATINAMLRLMAPFTPHVAEELWARMGWDYSVHQQAWPEYDEEKAKEDEVPLVIMVNGKPRGTITVPAEISREEAEEIALNSERVASFLNGDTPNRVIFIPGDEPKVNIVVGGKKKKK</sequence>
<evidence type="ECO:0000259" key="10">
    <source>
        <dbReference type="Pfam" id="PF08264"/>
    </source>
</evidence>
<dbReference type="InterPro" id="IPR009080">
    <property type="entry name" value="tRNAsynth_Ia_anticodon-bd"/>
</dbReference>
<keyword evidence="6 8" id="KW-0030">Aminoacyl-tRNA synthetase</keyword>
<comment type="catalytic activity">
    <reaction evidence="7 8">
        <text>tRNA(Leu) + L-leucine + ATP = L-leucyl-tRNA(Leu) + AMP + diphosphate</text>
        <dbReference type="Rhea" id="RHEA:11688"/>
        <dbReference type="Rhea" id="RHEA-COMP:9613"/>
        <dbReference type="Rhea" id="RHEA-COMP:9622"/>
        <dbReference type="ChEBI" id="CHEBI:30616"/>
        <dbReference type="ChEBI" id="CHEBI:33019"/>
        <dbReference type="ChEBI" id="CHEBI:57427"/>
        <dbReference type="ChEBI" id="CHEBI:78442"/>
        <dbReference type="ChEBI" id="CHEBI:78494"/>
        <dbReference type="ChEBI" id="CHEBI:456215"/>
        <dbReference type="EC" id="6.1.1.4"/>
    </reaction>
</comment>
<evidence type="ECO:0000256" key="1">
    <source>
        <dbReference type="ARBA" id="ARBA00005594"/>
    </source>
</evidence>
<dbReference type="InterPro" id="IPR014729">
    <property type="entry name" value="Rossmann-like_a/b/a_fold"/>
</dbReference>
<dbReference type="GO" id="GO:0006429">
    <property type="term" value="P:leucyl-tRNA aminoacylation"/>
    <property type="evidence" value="ECO:0007669"/>
    <property type="project" value="UniProtKB-UniRule"/>
</dbReference>
<evidence type="ECO:0000259" key="9">
    <source>
        <dbReference type="Pfam" id="PF00133"/>
    </source>
</evidence>
<keyword evidence="8" id="KW-0963">Cytoplasm</keyword>
<organism evidence="12 13">
    <name type="scientific">Phototrophicus methaneseepsis</name>
    <dbReference type="NCBI Taxonomy" id="2710758"/>
    <lineage>
        <taxon>Bacteria</taxon>
        <taxon>Bacillati</taxon>
        <taxon>Chloroflexota</taxon>
        <taxon>Candidatus Thermofontia</taxon>
        <taxon>Phototrophicales</taxon>
        <taxon>Phototrophicaceae</taxon>
        <taxon>Phototrophicus</taxon>
    </lineage>
</organism>
<evidence type="ECO:0000256" key="2">
    <source>
        <dbReference type="ARBA" id="ARBA00022598"/>
    </source>
</evidence>
<feature type="binding site" evidence="8">
    <location>
        <position position="697"/>
    </location>
    <ligand>
        <name>ATP</name>
        <dbReference type="ChEBI" id="CHEBI:30616"/>
    </ligand>
</feature>
<dbReference type="SUPFAM" id="SSF50677">
    <property type="entry name" value="ValRS/IleRS/LeuRS editing domain"/>
    <property type="match status" value="1"/>
</dbReference>
<evidence type="ECO:0000313" key="13">
    <source>
        <dbReference type="Proteomes" id="UP000594468"/>
    </source>
</evidence>
<evidence type="ECO:0000256" key="4">
    <source>
        <dbReference type="ARBA" id="ARBA00022840"/>
    </source>
</evidence>
<dbReference type="SUPFAM" id="SSF47323">
    <property type="entry name" value="Anticodon-binding domain of a subclass of class I aminoacyl-tRNA synthetases"/>
    <property type="match status" value="1"/>
</dbReference>
<evidence type="ECO:0000256" key="6">
    <source>
        <dbReference type="ARBA" id="ARBA00023146"/>
    </source>
</evidence>
<dbReference type="GO" id="GO:0005829">
    <property type="term" value="C:cytosol"/>
    <property type="evidence" value="ECO:0007669"/>
    <property type="project" value="TreeGrafter"/>
</dbReference>
<dbReference type="PANTHER" id="PTHR43740">
    <property type="entry name" value="LEUCYL-TRNA SYNTHETASE"/>
    <property type="match status" value="1"/>
</dbReference>
<dbReference type="AlphaFoldDB" id="A0A7S8IF32"/>
<dbReference type="NCBIfam" id="TIGR00396">
    <property type="entry name" value="leuS_bact"/>
    <property type="match status" value="1"/>
</dbReference>
<evidence type="ECO:0000256" key="7">
    <source>
        <dbReference type="ARBA" id="ARBA00047469"/>
    </source>
</evidence>
<dbReference type="Proteomes" id="UP000594468">
    <property type="component" value="Chromosome"/>
</dbReference>
<keyword evidence="3 8" id="KW-0547">Nucleotide-binding</keyword>
<dbReference type="Pfam" id="PF08264">
    <property type="entry name" value="Anticodon_1"/>
    <property type="match status" value="1"/>
</dbReference>
<dbReference type="PRINTS" id="PR00985">
    <property type="entry name" value="TRNASYNTHLEU"/>
</dbReference>
<dbReference type="GO" id="GO:0004823">
    <property type="term" value="F:leucine-tRNA ligase activity"/>
    <property type="evidence" value="ECO:0007669"/>
    <property type="project" value="UniProtKB-UniRule"/>
</dbReference>
<dbReference type="Pfam" id="PF13603">
    <property type="entry name" value="tRNA-synt_1_2"/>
    <property type="match status" value="1"/>
</dbReference>
<dbReference type="GO" id="GO:0005524">
    <property type="term" value="F:ATP binding"/>
    <property type="evidence" value="ECO:0007669"/>
    <property type="project" value="UniProtKB-UniRule"/>
</dbReference>
<proteinExistence type="inferred from homology"/>
<comment type="subcellular location">
    <subcellularLocation>
        <location evidence="8">Cytoplasm</location>
    </subcellularLocation>
</comment>
<keyword evidence="5 8" id="KW-0648">Protein biosynthesis</keyword>
<dbReference type="InterPro" id="IPR009008">
    <property type="entry name" value="Val/Leu/Ile-tRNA-synth_edit"/>
</dbReference>
<dbReference type="InterPro" id="IPR002300">
    <property type="entry name" value="aa-tRNA-synth_Ia"/>
</dbReference>
<keyword evidence="13" id="KW-1185">Reference proteome</keyword>
<accession>A0A7S8IF32</accession>
<feature type="domain" description="Aminoacyl-tRNA synthetase class Ia" evidence="9">
    <location>
        <begin position="432"/>
        <end position="548"/>
    </location>
</feature>
<dbReference type="CDD" id="cd07958">
    <property type="entry name" value="Anticodon_Ia_Leu_BEm"/>
    <property type="match status" value="1"/>
</dbReference>
<dbReference type="InterPro" id="IPR013155">
    <property type="entry name" value="M/V/L/I-tRNA-synth_anticd-bd"/>
</dbReference>
<feature type="domain" description="Methionyl/Valyl/Leucyl/Isoleucyl-tRNA synthetase anticodon-binding" evidence="10">
    <location>
        <begin position="767"/>
        <end position="888"/>
    </location>
</feature>
<dbReference type="PANTHER" id="PTHR43740:SF2">
    <property type="entry name" value="LEUCINE--TRNA LIGASE, MITOCHONDRIAL"/>
    <property type="match status" value="1"/>
</dbReference>
<evidence type="ECO:0000256" key="8">
    <source>
        <dbReference type="HAMAP-Rule" id="MF_00049"/>
    </source>
</evidence>
<dbReference type="InterPro" id="IPR025709">
    <property type="entry name" value="Leu_tRNA-synth_edit"/>
</dbReference>
<dbReference type="Pfam" id="PF00133">
    <property type="entry name" value="tRNA-synt_1"/>
    <property type="match status" value="3"/>
</dbReference>
<dbReference type="EC" id="6.1.1.4" evidence="8"/>
<dbReference type="GO" id="GO:0002161">
    <property type="term" value="F:aminoacyl-tRNA deacylase activity"/>
    <property type="evidence" value="ECO:0007669"/>
    <property type="project" value="InterPro"/>
</dbReference>
<feature type="short sequence motif" description="'KMSKS' region" evidence="8">
    <location>
        <begin position="694"/>
        <end position="698"/>
    </location>
</feature>
<reference evidence="12 13" key="1">
    <citation type="submission" date="2020-02" db="EMBL/GenBank/DDBJ databases">
        <authorList>
            <person name="Zheng R.K."/>
            <person name="Sun C.M."/>
        </authorList>
    </citation>
    <scope>NUCLEOTIDE SEQUENCE [LARGE SCALE GENOMIC DNA]</scope>
    <source>
        <strain evidence="13">rifampicinis</strain>
    </source>
</reference>
<feature type="domain" description="Aminoacyl-tRNA synthetase class Ia" evidence="9">
    <location>
        <begin position="693"/>
        <end position="722"/>
    </location>
</feature>
<feature type="domain" description="Leucyl-tRNA synthetase editing" evidence="11">
    <location>
        <begin position="225"/>
        <end position="400"/>
    </location>
</feature>
<protein>
    <recommendedName>
        <fullName evidence="8">Leucine--tRNA ligase</fullName>
        <ecNumber evidence="8">6.1.1.4</ecNumber>
    </recommendedName>
    <alternativeName>
        <fullName evidence="8">Leucyl-tRNA synthetase</fullName>
        <shortName evidence="8">LeuRS</shortName>
    </alternativeName>
</protein>
<keyword evidence="4 8" id="KW-0067">ATP-binding</keyword>
<dbReference type="FunFam" id="1.10.730.10:FF:000002">
    <property type="entry name" value="Leucine--tRNA ligase"/>
    <property type="match status" value="1"/>
</dbReference>